<keyword evidence="2" id="KW-0547">Nucleotide-binding</keyword>
<dbReference type="InterPro" id="IPR005225">
    <property type="entry name" value="Small_GTP-bd"/>
</dbReference>
<dbReference type="PROSITE" id="PS51421">
    <property type="entry name" value="RAS"/>
    <property type="match status" value="1"/>
</dbReference>
<evidence type="ECO:0000256" key="1">
    <source>
        <dbReference type="ARBA" id="ARBA00004342"/>
    </source>
</evidence>
<dbReference type="Gene3D" id="3.40.50.300">
    <property type="entry name" value="P-loop containing nucleotide triphosphate hydrolases"/>
    <property type="match status" value="1"/>
</dbReference>
<dbReference type="PANTHER" id="PTHR24070">
    <property type="entry name" value="RAS, DI-RAS, AND RHEB FAMILY MEMBERS OF SMALL GTPASE SUPERFAMILY"/>
    <property type="match status" value="1"/>
</dbReference>
<dbReference type="SMART" id="SM00175">
    <property type="entry name" value="RAB"/>
    <property type="match status" value="1"/>
</dbReference>
<organism evidence="5 6">
    <name type="scientific">Mycena maculata</name>
    <dbReference type="NCBI Taxonomy" id="230809"/>
    <lineage>
        <taxon>Eukaryota</taxon>
        <taxon>Fungi</taxon>
        <taxon>Dikarya</taxon>
        <taxon>Basidiomycota</taxon>
        <taxon>Agaricomycotina</taxon>
        <taxon>Agaricomycetes</taxon>
        <taxon>Agaricomycetidae</taxon>
        <taxon>Agaricales</taxon>
        <taxon>Marasmiineae</taxon>
        <taxon>Mycenaceae</taxon>
        <taxon>Mycena</taxon>
    </lineage>
</organism>
<dbReference type="GO" id="GO:0007165">
    <property type="term" value="P:signal transduction"/>
    <property type="evidence" value="ECO:0007669"/>
    <property type="project" value="InterPro"/>
</dbReference>
<feature type="region of interest" description="Disordered" evidence="4">
    <location>
        <begin position="188"/>
        <end position="209"/>
    </location>
</feature>
<comment type="caution">
    <text evidence="5">The sequence shown here is derived from an EMBL/GenBank/DDBJ whole genome shotgun (WGS) entry which is preliminary data.</text>
</comment>
<evidence type="ECO:0000313" key="5">
    <source>
        <dbReference type="EMBL" id="KAJ7737148.1"/>
    </source>
</evidence>
<comment type="subcellular location">
    <subcellularLocation>
        <location evidence="1">Cell membrane</location>
        <topology evidence="1">Lipid-anchor</topology>
        <orientation evidence="1">Cytoplasmic side</orientation>
    </subcellularLocation>
</comment>
<evidence type="ECO:0000313" key="6">
    <source>
        <dbReference type="Proteomes" id="UP001215280"/>
    </source>
</evidence>
<dbReference type="GO" id="GO:0003924">
    <property type="term" value="F:GTPase activity"/>
    <property type="evidence" value="ECO:0007669"/>
    <property type="project" value="InterPro"/>
</dbReference>
<keyword evidence="6" id="KW-1185">Reference proteome</keyword>
<dbReference type="NCBIfam" id="TIGR00231">
    <property type="entry name" value="small_GTP"/>
    <property type="match status" value="1"/>
</dbReference>
<dbReference type="SMART" id="SM00174">
    <property type="entry name" value="RHO"/>
    <property type="match status" value="1"/>
</dbReference>
<dbReference type="InterPro" id="IPR020849">
    <property type="entry name" value="Small_GTPase_Ras-type"/>
</dbReference>
<dbReference type="SMART" id="SM00173">
    <property type="entry name" value="RAS"/>
    <property type="match status" value="1"/>
</dbReference>
<evidence type="ECO:0000256" key="2">
    <source>
        <dbReference type="ARBA" id="ARBA00022741"/>
    </source>
</evidence>
<dbReference type="AlphaFoldDB" id="A0AAD7I9C9"/>
<accession>A0AAD7I9C9</accession>
<protein>
    <submittedName>
        <fullName evidence="5">Ras protein</fullName>
    </submittedName>
</protein>
<dbReference type="SUPFAM" id="SSF52540">
    <property type="entry name" value="P-loop containing nucleoside triphosphate hydrolases"/>
    <property type="match status" value="1"/>
</dbReference>
<sequence length="215" mass="24076">MSPQMSENLATSSQAGTAAKMPESWIIALLGEGRIGKTVLRVRFVLQLFIEDYDDTYDTETGYRRQFAVDDRMCEVIFIDLDGQFEERAALRDNWIRAGQGFVLMYSITSRESFDAVRASCQSVQRIKGENPIMMLVGTKYDKSFERTVSTEEGVALAKELGCEFFETSAKTGQNVERAMKSLVQSLREARTPASTPGPGSVGERKKKKSRCIIL</sequence>
<evidence type="ECO:0000256" key="3">
    <source>
        <dbReference type="ARBA" id="ARBA00023134"/>
    </source>
</evidence>
<dbReference type="Pfam" id="PF00071">
    <property type="entry name" value="Ras"/>
    <property type="match status" value="1"/>
</dbReference>
<reference evidence="5" key="1">
    <citation type="submission" date="2023-03" db="EMBL/GenBank/DDBJ databases">
        <title>Massive genome expansion in bonnet fungi (Mycena s.s.) driven by repeated elements and novel gene families across ecological guilds.</title>
        <authorList>
            <consortium name="Lawrence Berkeley National Laboratory"/>
            <person name="Harder C.B."/>
            <person name="Miyauchi S."/>
            <person name="Viragh M."/>
            <person name="Kuo A."/>
            <person name="Thoen E."/>
            <person name="Andreopoulos B."/>
            <person name="Lu D."/>
            <person name="Skrede I."/>
            <person name="Drula E."/>
            <person name="Henrissat B."/>
            <person name="Morin E."/>
            <person name="Kohler A."/>
            <person name="Barry K."/>
            <person name="LaButti K."/>
            <person name="Morin E."/>
            <person name="Salamov A."/>
            <person name="Lipzen A."/>
            <person name="Mereny Z."/>
            <person name="Hegedus B."/>
            <person name="Baldrian P."/>
            <person name="Stursova M."/>
            <person name="Weitz H."/>
            <person name="Taylor A."/>
            <person name="Grigoriev I.V."/>
            <person name="Nagy L.G."/>
            <person name="Martin F."/>
            <person name="Kauserud H."/>
        </authorList>
    </citation>
    <scope>NUCLEOTIDE SEQUENCE</scope>
    <source>
        <strain evidence="5">CBHHK188m</strain>
    </source>
</reference>
<dbReference type="InterPro" id="IPR001806">
    <property type="entry name" value="Small_GTPase"/>
</dbReference>
<dbReference type="EMBL" id="JARJLG010000145">
    <property type="protein sequence ID" value="KAJ7737148.1"/>
    <property type="molecule type" value="Genomic_DNA"/>
</dbReference>
<dbReference type="Proteomes" id="UP001215280">
    <property type="component" value="Unassembled WGS sequence"/>
</dbReference>
<dbReference type="GO" id="GO:0005525">
    <property type="term" value="F:GTP binding"/>
    <property type="evidence" value="ECO:0007669"/>
    <property type="project" value="UniProtKB-KW"/>
</dbReference>
<dbReference type="InterPro" id="IPR027417">
    <property type="entry name" value="P-loop_NTPase"/>
</dbReference>
<evidence type="ECO:0000256" key="4">
    <source>
        <dbReference type="SAM" id="MobiDB-lite"/>
    </source>
</evidence>
<dbReference type="GO" id="GO:0005886">
    <property type="term" value="C:plasma membrane"/>
    <property type="evidence" value="ECO:0007669"/>
    <property type="project" value="UniProtKB-SubCell"/>
</dbReference>
<dbReference type="PROSITE" id="PS51419">
    <property type="entry name" value="RAB"/>
    <property type="match status" value="1"/>
</dbReference>
<dbReference type="PRINTS" id="PR00449">
    <property type="entry name" value="RASTRNSFRMNG"/>
</dbReference>
<proteinExistence type="predicted"/>
<keyword evidence="3" id="KW-0342">GTP-binding</keyword>
<name>A0AAD7I9C9_9AGAR</name>
<gene>
    <name evidence="5" type="ORF">DFH07DRAFT_842354</name>
</gene>